<name>A0A9E8MT43_9FLAO</name>
<protein>
    <submittedName>
        <fullName evidence="7">TlpA disulfide reductase family protein</fullName>
    </submittedName>
</protein>
<accession>A0A9E8MT43</accession>
<evidence type="ECO:0000256" key="1">
    <source>
        <dbReference type="ARBA" id="ARBA00004196"/>
    </source>
</evidence>
<dbReference type="InterPro" id="IPR050553">
    <property type="entry name" value="Thioredoxin_ResA/DsbE_sf"/>
</dbReference>
<comment type="subcellular location">
    <subcellularLocation>
        <location evidence="1">Cell envelope</location>
    </subcellularLocation>
</comment>
<dbReference type="RefSeq" id="WP_267675486.1">
    <property type="nucleotide sequence ID" value="NZ_CP113088.1"/>
</dbReference>
<proteinExistence type="predicted"/>
<dbReference type="PANTHER" id="PTHR42852">
    <property type="entry name" value="THIOL:DISULFIDE INTERCHANGE PROTEIN DSBE"/>
    <property type="match status" value="1"/>
</dbReference>
<dbReference type="Pfam" id="PF08534">
    <property type="entry name" value="Redoxin"/>
    <property type="match status" value="1"/>
</dbReference>
<evidence type="ECO:0000313" key="7">
    <source>
        <dbReference type="EMBL" id="WAC00938.1"/>
    </source>
</evidence>
<gene>
    <name evidence="7" type="ORF">N7U66_12025</name>
</gene>
<evidence type="ECO:0000256" key="5">
    <source>
        <dbReference type="SAM" id="Coils"/>
    </source>
</evidence>
<dbReference type="EMBL" id="CP113088">
    <property type="protein sequence ID" value="WAC00938.1"/>
    <property type="molecule type" value="Genomic_DNA"/>
</dbReference>
<dbReference type="AlphaFoldDB" id="A0A9E8MT43"/>
<evidence type="ECO:0000259" key="6">
    <source>
        <dbReference type="PROSITE" id="PS51352"/>
    </source>
</evidence>
<evidence type="ECO:0000256" key="3">
    <source>
        <dbReference type="ARBA" id="ARBA00023157"/>
    </source>
</evidence>
<feature type="domain" description="Thioredoxin" evidence="6">
    <location>
        <begin position="469"/>
        <end position="637"/>
    </location>
</feature>
<keyword evidence="5" id="KW-0175">Coiled coil</keyword>
<reference evidence="7" key="1">
    <citation type="submission" date="2022-11" db="EMBL/GenBank/DDBJ databases">
        <title>Lacinutrix neustonica HL-RS19T sp. nov., isolated from the surface microlayer sample of brackish Lake Shihwa.</title>
        <authorList>
            <person name="Choi J.Y."/>
            <person name="Hwang C.Y."/>
        </authorList>
    </citation>
    <scope>NUCLEOTIDE SEQUENCE</scope>
    <source>
        <strain evidence="7">HL-RS19</strain>
    </source>
</reference>
<dbReference type="KEGG" id="lnu:N7U66_12025"/>
<dbReference type="Proteomes" id="UP001164705">
    <property type="component" value="Chromosome"/>
</dbReference>
<dbReference type="PANTHER" id="PTHR42852:SF6">
    <property type="entry name" value="THIOL:DISULFIDE INTERCHANGE PROTEIN DSBE"/>
    <property type="match status" value="1"/>
</dbReference>
<dbReference type="Gene3D" id="3.40.30.10">
    <property type="entry name" value="Glutaredoxin"/>
    <property type="match status" value="1"/>
</dbReference>
<feature type="coiled-coil region" evidence="5">
    <location>
        <begin position="344"/>
        <end position="379"/>
    </location>
</feature>
<dbReference type="InterPro" id="IPR013766">
    <property type="entry name" value="Thioredoxin_domain"/>
</dbReference>
<evidence type="ECO:0000313" key="8">
    <source>
        <dbReference type="Proteomes" id="UP001164705"/>
    </source>
</evidence>
<dbReference type="GO" id="GO:0030313">
    <property type="term" value="C:cell envelope"/>
    <property type="evidence" value="ECO:0007669"/>
    <property type="project" value="UniProtKB-SubCell"/>
</dbReference>
<keyword evidence="8" id="KW-1185">Reference proteome</keyword>
<keyword evidence="4" id="KW-0676">Redox-active center</keyword>
<dbReference type="CDD" id="cd02966">
    <property type="entry name" value="TlpA_like_family"/>
    <property type="match status" value="1"/>
</dbReference>
<evidence type="ECO:0000256" key="4">
    <source>
        <dbReference type="ARBA" id="ARBA00023284"/>
    </source>
</evidence>
<dbReference type="GO" id="GO:0017004">
    <property type="term" value="P:cytochrome complex assembly"/>
    <property type="evidence" value="ECO:0007669"/>
    <property type="project" value="UniProtKB-KW"/>
</dbReference>
<organism evidence="7 8">
    <name type="scientific">Lacinutrix neustonica</name>
    <dbReference type="NCBI Taxonomy" id="2980107"/>
    <lineage>
        <taxon>Bacteria</taxon>
        <taxon>Pseudomonadati</taxon>
        <taxon>Bacteroidota</taxon>
        <taxon>Flavobacteriia</taxon>
        <taxon>Flavobacteriales</taxon>
        <taxon>Flavobacteriaceae</taxon>
        <taxon>Lacinutrix</taxon>
    </lineage>
</organism>
<sequence>MGVELGGENNKTSDYGELFYSLYFPKLDTNVKVISFGEVKTDEAAADTGFIDHILIDEDSPMLPKALRGDWLLTDGGNRWDYGFHYDKAIVDRAVWNYKSVTNKGKQYTITLERPGALKTVYAELHKDGQVDFGTNPKVLKTYSLEKTHNPNYTFENDVPYAAESLLKVSSTTYSGVIKGYTEAVKDKVKIKIVTQDCFTLKVDFHKVEINDDGSFSIEFPANYPQTILVMSPYESQQEVYVEPGKETFHFITDKEDLFMGDVAALNTGFQEIKLEFRHKDNIEDLKIVRSSIKKSPEEYKLESLIFKDKQYKALEALKKKQFISKKALQVKQIKIELISLIRILNYNRSKKMLIDELNEKEKNEANKLEYKASNVDAAFFDFVPEEILNSRLPIVVSPWLGFATKKLSENSAFKNENSTDKELENNIKTHFELTNSFMLDFIRFQNAYKKFLNNYDTYTDAEIIKLQQEIKDPFISEYLVTANNKAKAYIKENNIKTGYNINTVKKAAGEDLFESLIKPFKGKVIHVDFWATWCGQCIPKIKAIEPLKEEMKDDAIVFLYITNERSPEGQWKDAVSNIRGEHYRVTNDQWESLLTKFNFRGIPHYVLVNKKGAVVNTDLGHPTIKQLKTILEEEIAKE</sequence>
<dbReference type="InterPro" id="IPR036249">
    <property type="entry name" value="Thioredoxin-like_sf"/>
</dbReference>
<evidence type="ECO:0000256" key="2">
    <source>
        <dbReference type="ARBA" id="ARBA00022748"/>
    </source>
</evidence>
<keyword evidence="2" id="KW-0201">Cytochrome c-type biogenesis</keyword>
<dbReference type="InterPro" id="IPR013740">
    <property type="entry name" value="Redoxin"/>
</dbReference>
<keyword evidence="3" id="KW-1015">Disulfide bond</keyword>
<dbReference type="PROSITE" id="PS51352">
    <property type="entry name" value="THIOREDOXIN_2"/>
    <property type="match status" value="1"/>
</dbReference>
<dbReference type="SUPFAM" id="SSF52833">
    <property type="entry name" value="Thioredoxin-like"/>
    <property type="match status" value="1"/>
</dbReference>
<dbReference type="GO" id="GO:0016491">
    <property type="term" value="F:oxidoreductase activity"/>
    <property type="evidence" value="ECO:0007669"/>
    <property type="project" value="InterPro"/>
</dbReference>